<accession>A0A259TYL6</accession>
<dbReference type="InterPro" id="IPR029044">
    <property type="entry name" value="Nucleotide-diphossugar_trans"/>
</dbReference>
<dbReference type="AlphaFoldDB" id="A0A259TYL6"/>
<dbReference type="RefSeq" id="WP_094547386.1">
    <property type="nucleotide sequence ID" value="NZ_MQWB01000001.1"/>
</dbReference>
<keyword evidence="8" id="KW-1185">Reference proteome</keyword>
<evidence type="ECO:0000259" key="6">
    <source>
        <dbReference type="Pfam" id="PF00535"/>
    </source>
</evidence>
<comment type="subcellular location">
    <subcellularLocation>
        <location evidence="1">Cell membrane</location>
    </subcellularLocation>
</comment>
<dbReference type="Gene3D" id="3.90.550.10">
    <property type="entry name" value="Spore Coat Polysaccharide Biosynthesis Protein SpsA, Chain A"/>
    <property type="match status" value="1"/>
</dbReference>
<dbReference type="OrthoDB" id="9807778at2"/>
<dbReference type="InParanoid" id="A0A259TYL6"/>
<dbReference type="InterPro" id="IPR001173">
    <property type="entry name" value="Glyco_trans_2-like"/>
</dbReference>
<keyword evidence="2" id="KW-1003">Cell membrane</keyword>
<keyword evidence="4" id="KW-0808">Transferase</keyword>
<protein>
    <recommendedName>
        <fullName evidence="6">Glycosyltransferase 2-like domain-containing protein</fullName>
    </recommendedName>
</protein>
<dbReference type="CDD" id="cd00761">
    <property type="entry name" value="Glyco_tranf_GTA_type"/>
    <property type="match status" value="1"/>
</dbReference>
<name>A0A259TYL6_9BACT</name>
<dbReference type="GO" id="GO:0005886">
    <property type="term" value="C:plasma membrane"/>
    <property type="evidence" value="ECO:0007669"/>
    <property type="project" value="UniProtKB-SubCell"/>
</dbReference>
<dbReference type="PANTHER" id="PTHR43646:SF2">
    <property type="entry name" value="GLYCOSYLTRANSFERASE 2-LIKE DOMAIN-CONTAINING PROTEIN"/>
    <property type="match status" value="1"/>
</dbReference>
<dbReference type="Proteomes" id="UP000216446">
    <property type="component" value="Unassembled WGS sequence"/>
</dbReference>
<dbReference type="EMBL" id="MQWB01000001">
    <property type="protein sequence ID" value="OZC02786.1"/>
    <property type="molecule type" value="Genomic_DNA"/>
</dbReference>
<evidence type="ECO:0000256" key="2">
    <source>
        <dbReference type="ARBA" id="ARBA00022475"/>
    </source>
</evidence>
<feature type="domain" description="Glycosyltransferase 2-like" evidence="6">
    <location>
        <begin position="2"/>
        <end position="125"/>
    </location>
</feature>
<proteinExistence type="predicted"/>
<organism evidence="7 8">
    <name type="scientific">Rubricoccus marinus</name>
    <dbReference type="NCBI Taxonomy" id="716817"/>
    <lineage>
        <taxon>Bacteria</taxon>
        <taxon>Pseudomonadati</taxon>
        <taxon>Rhodothermota</taxon>
        <taxon>Rhodothermia</taxon>
        <taxon>Rhodothermales</taxon>
        <taxon>Rubricoccaceae</taxon>
        <taxon>Rubricoccus</taxon>
    </lineage>
</organism>
<sequence length="302" mass="31691">MTIVVPVLNGEHVLPLTTDAVLRQPIERIVYVDDGSTDRTPALLRDLAALDSRVEVITFPSNRGRAAARNAGASGARGLLLFLDADVSPGSGYAESMAAAVESDCVIAAVGSLRFPAREGSDPYHRYLASSRRGVAAAPVRDDGSVSWRYFLAGIAAVEAAALHRAGGFPESIRYGEDLALACLLARDHPQGLAHAPEATADLYDVGTLETARTKLAAFACDLGAVLDVCPDALTVAGLERLANPSVFNRLALKAAAWQLPATLCTAAIHSLPGSIQPLAVRYLLGHTLVANARLDGHPRTS</sequence>
<evidence type="ECO:0000313" key="7">
    <source>
        <dbReference type="EMBL" id="OZC02786.1"/>
    </source>
</evidence>
<evidence type="ECO:0000256" key="5">
    <source>
        <dbReference type="ARBA" id="ARBA00023136"/>
    </source>
</evidence>
<dbReference type="GO" id="GO:0016757">
    <property type="term" value="F:glycosyltransferase activity"/>
    <property type="evidence" value="ECO:0007669"/>
    <property type="project" value="UniProtKB-KW"/>
</dbReference>
<gene>
    <name evidence="7" type="ORF">BSZ36_07245</name>
</gene>
<evidence type="ECO:0000256" key="4">
    <source>
        <dbReference type="ARBA" id="ARBA00022679"/>
    </source>
</evidence>
<comment type="caution">
    <text evidence="7">The sequence shown here is derived from an EMBL/GenBank/DDBJ whole genome shotgun (WGS) entry which is preliminary data.</text>
</comment>
<keyword evidence="3" id="KW-0328">Glycosyltransferase</keyword>
<dbReference type="PANTHER" id="PTHR43646">
    <property type="entry name" value="GLYCOSYLTRANSFERASE"/>
    <property type="match status" value="1"/>
</dbReference>
<evidence type="ECO:0000256" key="3">
    <source>
        <dbReference type="ARBA" id="ARBA00022676"/>
    </source>
</evidence>
<evidence type="ECO:0000313" key="8">
    <source>
        <dbReference type="Proteomes" id="UP000216446"/>
    </source>
</evidence>
<dbReference type="Pfam" id="PF00535">
    <property type="entry name" value="Glycos_transf_2"/>
    <property type="match status" value="1"/>
</dbReference>
<keyword evidence="5" id="KW-0472">Membrane</keyword>
<reference evidence="7 8" key="1">
    <citation type="submission" date="2016-11" db="EMBL/GenBank/DDBJ databases">
        <title>Study of marine rhodopsin-containing bacteria.</title>
        <authorList>
            <person name="Yoshizawa S."/>
            <person name="Kumagai Y."/>
            <person name="Kogure K."/>
        </authorList>
    </citation>
    <scope>NUCLEOTIDE SEQUENCE [LARGE SCALE GENOMIC DNA]</scope>
    <source>
        <strain evidence="7 8">SG-29</strain>
    </source>
</reference>
<dbReference type="SUPFAM" id="SSF53448">
    <property type="entry name" value="Nucleotide-diphospho-sugar transferases"/>
    <property type="match status" value="1"/>
</dbReference>
<evidence type="ECO:0000256" key="1">
    <source>
        <dbReference type="ARBA" id="ARBA00004236"/>
    </source>
</evidence>